<sequence>MFQCLIKPSIKGRIERTELVLNSDVLLVYFAHLICALHLHY</sequence>
<evidence type="ECO:0000313" key="1">
    <source>
        <dbReference type="EMBL" id="JAD30073.1"/>
    </source>
</evidence>
<reference evidence="1" key="2">
    <citation type="journal article" date="2015" name="Data Brief">
        <title>Shoot transcriptome of the giant reed, Arundo donax.</title>
        <authorList>
            <person name="Barrero R.A."/>
            <person name="Guerrero F.D."/>
            <person name="Moolhuijzen P."/>
            <person name="Goolsby J.A."/>
            <person name="Tidwell J."/>
            <person name="Bellgard S.E."/>
            <person name="Bellgard M.I."/>
        </authorList>
    </citation>
    <scope>NUCLEOTIDE SEQUENCE</scope>
    <source>
        <tissue evidence="1">Shoot tissue taken approximately 20 cm above the soil surface</tissue>
    </source>
</reference>
<organism evidence="1">
    <name type="scientific">Arundo donax</name>
    <name type="common">Giant reed</name>
    <name type="synonym">Donax arundinaceus</name>
    <dbReference type="NCBI Taxonomy" id="35708"/>
    <lineage>
        <taxon>Eukaryota</taxon>
        <taxon>Viridiplantae</taxon>
        <taxon>Streptophyta</taxon>
        <taxon>Embryophyta</taxon>
        <taxon>Tracheophyta</taxon>
        <taxon>Spermatophyta</taxon>
        <taxon>Magnoliopsida</taxon>
        <taxon>Liliopsida</taxon>
        <taxon>Poales</taxon>
        <taxon>Poaceae</taxon>
        <taxon>PACMAD clade</taxon>
        <taxon>Arundinoideae</taxon>
        <taxon>Arundineae</taxon>
        <taxon>Arundo</taxon>
    </lineage>
</organism>
<dbReference type="EMBL" id="GBRH01267822">
    <property type="protein sequence ID" value="JAD30073.1"/>
    <property type="molecule type" value="Transcribed_RNA"/>
</dbReference>
<dbReference type="AlphaFoldDB" id="A0A0A8YXD6"/>
<accession>A0A0A8YXD6</accession>
<protein>
    <submittedName>
        <fullName evidence="1">Uncharacterized protein</fullName>
    </submittedName>
</protein>
<reference evidence="1" key="1">
    <citation type="submission" date="2014-09" db="EMBL/GenBank/DDBJ databases">
        <authorList>
            <person name="Magalhaes I.L.F."/>
            <person name="Oliveira U."/>
            <person name="Santos F.R."/>
            <person name="Vidigal T.H.D.A."/>
            <person name="Brescovit A.D."/>
            <person name="Santos A.J."/>
        </authorList>
    </citation>
    <scope>NUCLEOTIDE SEQUENCE</scope>
    <source>
        <tissue evidence="1">Shoot tissue taken approximately 20 cm above the soil surface</tissue>
    </source>
</reference>
<proteinExistence type="predicted"/>
<name>A0A0A8YXD6_ARUDO</name>